<dbReference type="Gene3D" id="4.10.240.10">
    <property type="entry name" value="Zn(2)-C6 fungal-type DNA-binding domain"/>
    <property type="match status" value="1"/>
</dbReference>
<dbReference type="GO" id="GO:0003677">
    <property type="term" value="F:DNA binding"/>
    <property type="evidence" value="ECO:0007669"/>
    <property type="project" value="UniProtKB-KW"/>
</dbReference>
<comment type="subcellular location">
    <subcellularLocation>
        <location evidence="1">Nucleus</location>
    </subcellularLocation>
</comment>
<feature type="compositionally biased region" description="Basic and acidic residues" evidence="5">
    <location>
        <begin position="65"/>
        <end position="82"/>
    </location>
</feature>
<feature type="region of interest" description="Disordered" evidence="5">
    <location>
        <begin position="581"/>
        <end position="647"/>
    </location>
</feature>
<feature type="compositionally biased region" description="Low complexity" evidence="5">
    <location>
        <begin position="86"/>
        <end position="98"/>
    </location>
</feature>
<keyword evidence="2" id="KW-0479">Metal-binding</keyword>
<dbReference type="PROSITE" id="PS00463">
    <property type="entry name" value="ZN2_CY6_FUNGAL_1"/>
    <property type="match status" value="1"/>
</dbReference>
<evidence type="ECO:0000256" key="3">
    <source>
        <dbReference type="ARBA" id="ARBA00023125"/>
    </source>
</evidence>
<protein>
    <recommendedName>
        <fullName evidence="6">Zn(2)-C6 fungal-type domain-containing protein</fullName>
    </recommendedName>
</protein>
<dbReference type="CDD" id="cd12148">
    <property type="entry name" value="fungal_TF_MHR"/>
    <property type="match status" value="1"/>
</dbReference>
<evidence type="ECO:0000259" key="6">
    <source>
        <dbReference type="PROSITE" id="PS50048"/>
    </source>
</evidence>
<dbReference type="GeneID" id="54288222"/>
<feature type="compositionally biased region" description="Low complexity" evidence="5">
    <location>
        <begin position="595"/>
        <end position="611"/>
    </location>
</feature>
<accession>A0A6A5Y2S4</accession>
<dbReference type="AlphaFoldDB" id="A0A6A5Y2S4"/>
<feature type="domain" description="Zn(2)-C6 fungal-type" evidence="6">
    <location>
        <begin position="5"/>
        <end position="35"/>
    </location>
</feature>
<keyword evidence="3" id="KW-0238">DNA-binding</keyword>
<dbReference type="GO" id="GO:0000981">
    <property type="term" value="F:DNA-binding transcription factor activity, RNA polymerase II-specific"/>
    <property type="evidence" value="ECO:0007669"/>
    <property type="project" value="InterPro"/>
</dbReference>
<dbReference type="PROSITE" id="PS50048">
    <property type="entry name" value="ZN2_CY6_FUNGAL_2"/>
    <property type="match status" value="1"/>
</dbReference>
<dbReference type="InterPro" id="IPR050987">
    <property type="entry name" value="AtrR-like"/>
</dbReference>
<dbReference type="Proteomes" id="UP000799778">
    <property type="component" value="Unassembled WGS sequence"/>
</dbReference>
<dbReference type="SMART" id="SM00066">
    <property type="entry name" value="GAL4"/>
    <property type="match status" value="1"/>
</dbReference>
<evidence type="ECO:0000256" key="1">
    <source>
        <dbReference type="ARBA" id="ARBA00004123"/>
    </source>
</evidence>
<dbReference type="Pfam" id="PF00172">
    <property type="entry name" value="Zn_clus"/>
    <property type="match status" value="1"/>
</dbReference>
<dbReference type="EMBL" id="ML978067">
    <property type="protein sequence ID" value="KAF2018874.1"/>
    <property type="molecule type" value="Genomic_DNA"/>
</dbReference>
<dbReference type="CDD" id="cd00067">
    <property type="entry name" value="GAL4"/>
    <property type="match status" value="1"/>
</dbReference>
<dbReference type="InterPro" id="IPR036864">
    <property type="entry name" value="Zn2-C6_fun-type_DNA-bd_sf"/>
</dbReference>
<dbReference type="GO" id="GO:0005634">
    <property type="term" value="C:nucleus"/>
    <property type="evidence" value="ECO:0007669"/>
    <property type="project" value="UniProtKB-SubCell"/>
</dbReference>
<name>A0A6A5Y2S4_9PLEO</name>
<dbReference type="SUPFAM" id="SSF57701">
    <property type="entry name" value="Zn2/Cys6 DNA-binding domain"/>
    <property type="match status" value="1"/>
</dbReference>
<dbReference type="OrthoDB" id="39175at2759"/>
<evidence type="ECO:0000256" key="4">
    <source>
        <dbReference type="ARBA" id="ARBA00023242"/>
    </source>
</evidence>
<keyword evidence="4" id="KW-0539">Nucleus</keyword>
<reference evidence="7" key="1">
    <citation type="journal article" date="2020" name="Stud. Mycol.">
        <title>101 Dothideomycetes genomes: a test case for predicting lifestyles and emergence of pathogens.</title>
        <authorList>
            <person name="Haridas S."/>
            <person name="Albert R."/>
            <person name="Binder M."/>
            <person name="Bloem J."/>
            <person name="Labutti K."/>
            <person name="Salamov A."/>
            <person name="Andreopoulos B."/>
            <person name="Baker S."/>
            <person name="Barry K."/>
            <person name="Bills G."/>
            <person name="Bluhm B."/>
            <person name="Cannon C."/>
            <person name="Castanera R."/>
            <person name="Culley D."/>
            <person name="Daum C."/>
            <person name="Ezra D."/>
            <person name="Gonzalez J."/>
            <person name="Henrissat B."/>
            <person name="Kuo A."/>
            <person name="Liang C."/>
            <person name="Lipzen A."/>
            <person name="Lutzoni F."/>
            <person name="Magnuson J."/>
            <person name="Mondo S."/>
            <person name="Nolan M."/>
            <person name="Ohm R."/>
            <person name="Pangilinan J."/>
            <person name="Park H.-J."/>
            <person name="Ramirez L."/>
            <person name="Alfaro M."/>
            <person name="Sun H."/>
            <person name="Tritt A."/>
            <person name="Yoshinaga Y."/>
            <person name="Zwiers L.-H."/>
            <person name="Turgeon B."/>
            <person name="Goodwin S."/>
            <person name="Spatafora J."/>
            <person name="Crous P."/>
            <person name="Grigoriev I."/>
        </authorList>
    </citation>
    <scope>NUCLEOTIDE SEQUENCE</scope>
    <source>
        <strain evidence="7">CBS 175.79</strain>
    </source>
</reference>
<feature type="compositionally biased region" description="Polar residues" evidence="5">
    <location>
        <begin position="612"/>
        <end position="639"/>
    </location>
</feature>
<sequence length="736" mass="81753">MMKLACQRCKHKKIKCDRAEGTCHQCVLAQAECIYIERKKRPRLTQQKNDVTALNRRLEFLERQLSRSEREASSSSLPKDDVPLDPSTQSRSSVSPVSPEVLLTVEGNGQASWIHRLASDTKRNFEKVNIQSHQSPADTPASLTVDTAMCALTKALDDLANLRIRDEVRPKRLALKLTPDKARECIKIFMEVIQAMVIPQAFTSGIDLAILNVIPDVIESSMSSYVNIDPCIKVIYYNALYYGLRRIDGPGSELAQAAYCMCLEAVPGWLNTTAGTDLDAQTAALTAWTACNQFDYQLSWQFHCKACQFIKAKGVDRLDARLPKSVDEEDLQHSSRYLYWHCLQTDDLFRILYNKPSALRYKKNEVKPPSLFTASNMQPSATQTILYNVWVRYTAMTREMTDELDKALASNGTEDAMRVADEYCSKLENIIIEWDLETLSKAPKYSKSVALLFADHTMNIYATIIGAKRRARQKNDTPLVDELGLRAARKVINLILYFNTQTPGFGDAGVIFVHFISFYPFCAVFSLYEHILACTDPEQCEADLQLLENIEVAVRAGCEVHPDLYPLSNTITALNAVSRSTQDLRRNGPSPAYQSPPTHSSSASTMPSPATQQHQQPHMKSSSFTPMGQSTQPVTSSRGFNLPMSTLDGLQFQMPPPESSTVGPFGPGVPLLQDFPMGAGDSFEPLGFVRALESDFMAKNWHEPWWDMKCGDIGAGVEGGTGDAEMGGGGGFEGQG</sequence>
<dbReference type="PANTHER" id="PTHR46910:SF3">
    <property type="entry name" value="HALOTOLERANCE PROTEIN 9-RELATED"/>
    <property type="match status" value="1"/>
</dbReference>
<evidence type="ECO:0000313" key="7">
    <source>
        <dbReference type="EMBL" id="KAF2018874.1"/>
    </source>
</evidence>
<feature type="region of interest" description="Disordered" evidence="5">
    <location>
        <begin position="65"/>
        <end position="98"/>
    </location>
</feature>
<proteinExistence type="predicted"/>
<dbReference type="RefSeq" id="XP_033387213.1">
    <property type="nucleotide sequence ID" value="XM_033530825.1"/>
</dbReference>
<dbReference type="PANTHER" id="PTHR46910">
    <property type="entry name" value="TRANSCRIPTION FACTOR PDR1"/>
    <property type="match status" value="1"/>
</dbReference>
<organism evidence="7 8">
    <name type="scientific">Aaosphaeria arxii CBS 175.79</name>
    <dbReference type="NCBI Taxonomy" id="1450172"/>
    <lineage>
        <taxon>Eukaryota</taxon>
        <taxon>Fungi</taxon>
        <taxon>Dikarya</taxon>
        <taxon>Ascomycota</taxon>
        <taxon>Pezizomycotina</taxon>
        <taxon>Dothideomycetes</taxon>
        <taxon>Pleosporomycetidae</taxon>
        <taxon>Pleosporales</taxon>
        <taxon>Pleosporales incertae sedis</taxon>
        <taxon>Aaosphaeria</taxon>
    </lineage>
</organism>
<evidence type="ECO:0000313" key="8">
    <source>
        <dbReference type="Proteomes" id="UP000799778"/>
    </source>
</evidence>
<evidence type="ECO:0000256" key="2">
    <source>
        <dbReference type="ARBA" id="ARBA00022723"/>
    </source>
</evidence>
<keyword evidence="8" id="KW-1185">Reference proteome</keyword>
<dbReference type="InterPro" id="IPR001138">
    <property type="entry name" value="Zn2Cys6_DnaBD"/>
</dbReference>
<dbReference type="GO" id="GO:0008270">
    <property type="term" value="F:zinc ion binding"/>
    <property type="evidence" value="ECO:0007669"/>
    <property type="project" value="InterPro"/>
</dbReference>
<evidence type="ECO:0000256" key="5">
    <source>
        <dbReference type="SAM" id="MobiDB-lite"/>
    </source>
</evidence>
<gene>
    <name evidence="7" type="ORF">BU24DRAFT_447492</name>
</gene>